<reference evidence="2 3" key="1">
    <citation type="submission" date="2018-03" db="EMBL/GenBank/DDBJ databases">
        <title>Ahniella affigens gen. nov., sp. nov., a gammaproteobacterium isolated from sandy soil near a stream.</title>
        <authorList>
            <person name="Ko Y."/>
            <person name="Kim J.-H."/>
        </authorList>
    </citation>
    <scope>NUCLEOTIDE SEQUENCE [LARGE SCALE GENOMIC DNA]</scope>
    <source>
        <strain evidence="2 3">D13</strain>
    </source>
</reference>
<dbReference type="Pfam" id="PF14224">
    <property type="entry name" value="DUF4331"/>
    <property type="match status" value="2"/>
</dbReference>
<organism evidence="2 3">
    <name type="scientific">Ahniella affigens</name>
    <dbReference type="NCBI Taxonomy" id="2021234"/>
    <lineage>
        <taxon>Bacteria</taxon>
        <taxon>Pseudomonadati</taxon>
        <taxon>Pseudomonadota</taxon>
        <taxon>Gammaproteobacteria</taxon>
        <taxon>Lysobacterales</taxon>
        <taxon>Rhodanobacteraceae</taxon>
        <taxon>Ahniella</taxon>
    </lineage>
</organism>
<dbReference type="Proteomes" id="UP000241074">
    <property type="component" value="Chromosome"/>
</dbReference>
<name>A0A2P1PWP5_9GAMM</name>
<feature type="signal peptide" evidence="1">
    <location>
        <begin position="1"/>
        <end position="25"/>
    </location>
</feature>
<feature type="chain" id="PRO_5015145812" description="DUF4331 domain-containing protein" evidence="1">
    <location>
        <begin position="26"/>
        <end position="397"/>
    </location>
</feature>
<dbReference type="EMBL" id="CP027860">
    <property type="protein sequence ID" value="AVP99267.1"/>
    <property type="molecule type" value="Genomic_DNA"/>
</dbReference>
<accession>A0A2P1PWP5</accession>
<dbReference type="OrthoDB" id="9791748at2"/>
<sequence length="397" mass="42690">MATMNQIQSLVLACVLAGCSNTLSASDHLDSPTVTADPAADIADLYGWMSPDRGELNLVMDISGKRFSDTILYSLHVGSSRDLHGSQAEVTIDCRFDQQARVRCAMGNDVAAGDASGNKGLWSQHRQFHVFAGLRDDPFFNNVRGTRQAYDVAAMALASATMDDAGCPQFGADTASEIKALWRQTDGGPAQNFLSGWSVSALILSVSVKSINQGGPLLSIWASTHATTANGEADTLVQVDRVGRTLTGNALLGLLNAEIDVDQLKEQYNRAAPKEWPGFTAEIARGLARYDAFDGHCGNQWLADASTGADRYARLAALLADDRLWIDSRFGRCEHAFAVELGHSQKFHDCGGRTPSIDTIDAFRSLLIHGNTSDFSDGVSQDAPMPSSTRFPFLAKP</sequence>
<reference evidence="2 3" key="2">
    <citation type="submission" date="2018-03" db="EMBL/GenBank/DDBJ databases">
        <authorList>
            <person name="Keele B.F."/>
        </authorList>
    </citation>
    <scope>NUCLEOTIDE SEQUENCE [LARGE SCALE GENOMIC DNA]</scope>
    <source>
        <strain evidence="2 3">D13</strain>
    </source>
</reference>
<evidence type="ECO:0000256" key="1">
    <source>
        <dbReference type="SAM" id="SignalP"/>
    </source>
</evidence>
<protein>
    <recommendedName>
        <fullName evidence="4">DUF4331 domain-containing protein</fullName>
    </recommendedName>
</protein>
<proteinExistence type="predicted"/>
<evidence type="ECO:0000313" key="3">
    <source>
        <dbReference type="Proteomes" id="UP000241074"/>
    </source>
</evidence>
<dbReference type="KEGG" id="xba:C7S18_19780"/>
<dbReference type="AlphaFoldDB" id="A0A2P1PWP5"/>
<keyword evidence="1" id="KW-0732">Signal</keyword>
<dbReference type="InterPro" id="IPR025566">
    <property type="entry name" value="DUF4331"/>
</dbReference>
<evidence type="ECO:0000313" key="2">
    <source>
        <dbReference type="EMBL" id="AVP99267.1"/>
    </source>
</evidence>
<keyword evidence="3" id="KW-1185">Reference proteome</keyword>
<gene>
    <name evidence="2" type="ORF">C7S18_19780</name>
</gene>
<evidence type="ECO:0008006" key="4">
    <source>
        <dbReference type="Google" id="ProtNLM"/>
    </source>
</evidence>